<gene>
    <name evidence="7" type="ORF">AF333_16660</name>
</gene>
<dbReference type="InterPro" id="IPR032697">
    <property type="entry name" value="SQ_cyclase_N"/>
</dbReference>
<dbReference type="Pfam" id="PF13249">
    <property type="entry name" value="SQHop_cyclase_N"/>
    <property type="match status" value="1"/>
</dbReference>
<organism evidence="7 8">
    <name type="scientific">Aneurinibacillus migulanus</name>
    <name type="common">Bacillus migulanus</name>
    <dbReference type="NCBI Taxonomy" id="47500"/>
    <lineage>
        <taxon>Bacteria</taxon>
        <taxon>Bacillati</taxon>
        <taxon>Bacillota</taxon>
        <taxon>Bacilli</taxon>
        <taxon>Bacillales</taxon>
        <taxon>Paenibacillaceae</taxon>
        <taxon>Aneurinibacillus group</taxon>
        <taxon>Aneurinibacillus</taxon>
    </lineage>
</organism>
<comment type="caution">
    <text evidence="7">The sequence shown here is derived from an EMBL/GenBank/DDBJ whole genome shotgun (WGS) entry which is preliminary data.</text>
</comment>
<keyword evidence="3" id="KW-0677">Repeat</keyword>
<protein>
    <submittedName>
        <fullName evidence="7">Squalene-hopene cyclase</fullName>
    </submittedName>
</protein>
<dbReference type="Gene3D" id="1.50.10.20">
    <property type="match status" value="2"/>
</dbReference>
<sequence length="648" mass="73452">MLVEKGVSGLNEVETEINRLITVLKNQQTSDGSWRYCLESGPMTDAYMIILLRTLNIHDEDFIRRLTERVIYRQEKNGAWKLFHDEEGGNLSATVEAYYALLFSGYCKKKAEHMQAARQFILSRGGITEVSMLTKVMLALTGQYPWPQHTLIPLEILLLPLTFPLNFFDFVGYARVHVAPILIVTDQKFFIKTQKTPDLSDLYVNNSTTSMNLQPYINQQSIQYRSILKFIKSWTENLHYLPKHIHNVAIRRTEQFMLDRIEPDGTLYSYFSSTFLMIFAFLALGYSDKHPIILHAIKGLKTLTCKSNEPIHIQNATSTVWNTALLSYALQDAGVPYSSMTIQKAGQYLLSRQHKKYGDWIIHNPNITPGGWGFSDINTINPDIDDTTAALRAISKLAKTSPIYRQAWEYGVNWVLSMQNDNGGWPAFEKNTDKEIVKWLPIDGADSTSTDPSSADLTGRTLQFLGHDVGLNVHYPNISRGIRWLMKHQEEDGAWYGRWGISYIYGTWAAITGMNAVGISPNHPAIQKAVRWLLKIQNADGGWGESCRSDTVKKYVPLGFSTLSQTAWAIDALIAVSKESIPAIERGIQYLIVAGDKFDWTTTYPTGAGLPGGFYFHYHSYRYIWPLLALSHYKLKYLGNGKDAHVTS</sequence>
<proteinExistence type="inferred from homology"/>
<name>A0A0M0HA21_ANEMI</name>
<keyword evidence="8" id="KW-1185">Reference proteome</keyword>
<dbReference type="Pfam" id="PF13243">
    <property type="entry name" value="SQHop_cyclase_C"/>
    <property type="match status" value="1"/>
</dbReference>
<dbReference type="NCBIfam" id="TIGR01787">
    <property type="entry name" value="squalene_cyclas"/>
    <property type="match status" value="1"/>
</dbReference>
<evidence type="ECO:0000259" key="5">
    <source>
        <dbReference type="Pfam" id="PF13243"/>
    </source>
</evidence>
<dbReference type="Proteomes" id="UP000037269">
    <property type="component" value="Unassembled WGS sequence"/>
</dbReference>
<dbReference type="InterPro" id="IPR008930">
    <property type="entry name" value="Terpenoid_cyclase/PrenylTrfase"/>
</dbReference>
<feature type="domain" description="Squalene cyclase N-terminal" evidence="6">
    <location>
        <begin position="18"/>
        <end position="307"/>
    </location>
</feature>
<reference evidence="7 8" key="1">
    <citation type="submission" date="2015-07" db="EMBL/GenBank/DDBJ databases">
        <title>Fjat-14205 dsm 2895.</title>
        <authorList>
            <person name="Liu B."/>
            <person name="Wang J."/>
            <person name="Zhu Y."/>
            <person name="Liu G."/>
            <person name="Chen Q."/>
            <person name="Chen Z."/>
            <person name="Lan J."/>
            <person name="Che J."/>
            <person name="Ge C."/>
            <person name="Shi H."/>
            <person name="Pan Z."/>
            <person name="Liu X."/>
        </authorList>
    </citation>
    <scope>NUCLEOTIDE SEQUENCE [LARGE SCALE GENOMIC DNA]</scope>
    <source>
        <strain evidence="7 8">DSM 2895</strain>
    </source>
</reference>
<dbReference type="EMBL" id="LGUG01000004">
    <property type="protein sequence ID" value="KON98577.1"/>
    <property type="molecule type" value="Genomic_DNA"/>
</dbReference>
<dbReference type="GO" id="GO:0005811">
    <property type="term" value="C:lipid droplet"/>
    <property type="evidence" value="ECO:0007669"/>
    <property type="project" value="InterPro"/>
</dbReference>
<feature type="domain" description="Squalene cyclase C-terminal" evidence="5">
    <location>
        <begin position="318"/>
        <end position="634"/>
    </location>
</feature>
<evidence type="ECO:0000259" key="6">
    <source>
        <dbReference type="Pfam" id="PF13249"/>
    </source>
</evidence>
<dbReference type="PANTHER" id="PTHR11764:SF20">
    <property type="entry name" value="LANOSTEROL SYNTHASE"/>
    <property type="match status" value="1"/>
</dbReference>
<comment type="pathway">
    <text evidence="1">Secondary metabolite biosynthesis; hopanoid biosynthesis.</text>
</comment>
<dbReference type="STRING" id="47500.AF333_16660"/>
<evidence type="ECO:0000256" key="3">
    <source>
        <dbReference type="ARBA" id="ARBA00022737"/>
    </source>
</evidence>
<dbReference type="InterPro" id="IPR018333">
    <property type="entry name" value="Squalene_cyclase"/>
</dbReference>
<dbReference type="UniPathway" id="UPA00337"/>
<evidence type="ECO:0000256" key="1">
    <source>
        <dbReference type="ARBA" id="ARBA00004999"/>
    </source>
</evidence>
<dbReference type="InterPro" id="IPR032696">
    <property type="entry name" value="SQ_cyclase_C"/>
</dbReference>
<evidence type="ECO:0000256" key="4">
    <source>
        <dbReference type="ARBA" id="ARBA00023235"/>
    </source>
</evidence>
<dbReference type="InterPro" id="IPR006400">
    <property type="entry name" value="Hopene-cyclase"/>
</dbReference>
<dbReference type="SFLD" id="SFLDG01016">
    <property type="entry name" value="Prenyltransferase_Like_2"/>
    <property type="match status" value="1"/>
</dbReference>
<evidence type="ECO:0000313" key="8">
    <source>
        <dbReference type="Proteomes" id="UP000037269"/>
    </source>
</evidence>
<comment type="similarity">
    <text evidence="2">Belongs to the terpene cyclase/mutase family.</text>
</comment>
<keyword evidence="4" id="KW-0413">Isomerase</keyword>
<dbReference type="NCBIfam" id="TIGR01507">
    <property type="entry name" value="hopene_cyclase"/>
    <property type="match status" value="1"/>
</dbReference>
<dbReference type="SUPFAM" id="SSF48239">
    <property type="entry name" value="Terpenoid cyclases/Protein prenyltransferases"/>
    <property type="match status" value="2"/>
</dbReference>
<evidence type="ECO:0000313" key="7">
    <source>
        <dbReference type="EMBL" id="KON98577.1"/>
    </source>
</evidence>
<dbReference type="GO" id="GO:0016104">
    <property type="term" value="P:triterpenoid biosynthetic process"/>
    <property type="evidence" value="ECO:0007669"/>
    <property type="project" value="InterPro"/>
</dbReference>
<dbReference type="PANTHER" id="PTHR11764">
    <property type="entry name" value="TERPENE CYCLASE/MUTASE FAMILY MEMBER"/>
    <property type="match status" value="1"/>
</dbReference>
<evidence type="ECO:0000256" key="2">
    <source>
        <dbReference type="ARBA" id="ARBA00009755"/>
    </source>
</evidence>
<dbReference type="GO" id="GO:0016866">
    <property type="term" value="F:intramolecular transferase activity"/>
    <property type="evidence" value="ECO:0007669"/>
    <property type="project" value="InterPro"/>
</dbReference>
<dbReference type="PATRIC" id="fig|47500.9.peg.4828"/>
<dbReference type="AlphaFoldDB" id="A0A0M0HA21"/>
<accession>A0A0M0HA21</accession>